<dbReference type="Pfam" id="PF00010">
    <property type="entry name" value="HLH"/>
    <property type="match status" value="1"/>
</dbReference>
<name>A0A177AVH6_9BILA</name>
<dbReference type="PROSITE" id="PS50888">
    <property type="entry name" value="BHLH"/>
    <property type="match status" value="1"/>
</dbReference>
<dbReference type="AlphaFoldDB" id="A0A177AVH6"/>
<dbReference type="SUPFAM" id="SSF47459">
    <property type="entry name" value="HLH, helix-loop-helix DNA-binding domain"/>
    <property type="match status" value="1"/>
</dbReference>
<dbReference type="GO" id="GO:0006631">
    <property type="term" value="P:fatty acid metabolic process"/>
    <property type="evidence" value="ECO:0007669"/>
    <property type="project" value="TreeGrafter"/>
</dbReference>
<dbReference type="InterPro" id="IPR011598">
    <property type="entry name" value="bHLH_dom"/>
</dbReference>
<dbReference type="EMBL" id="LWCA01001062">
    <property type="protein sequence ID" value="OAF66018.1"/>
    <property type="molecule type" value="Genomic_DNA"/>
</dbReference>
<dbReference type="GO" id="GO:0046983">
    <property type="term" value="F:protein dimerization activity"/>
    <property type="evidence" value="ECO:0007669"/>
    <property type="project" value="InterPro"/>
</dbReference>
<sequence length="333" mass="40173">MDKENDSYKNLLPNLQNLDNMDQYFQPIDGFDSKPPIIHSFEDDRWNSYPFDKKYMDDTINSDFTDSVNSDLQFKHSKYMEKLHKMRDITNLKMAGKSIKHIDHNTKERFRRVRLNLVIEDLKMLIPGIEKKMDRTDILETAVNYIKTMNHYVPDEKKYVIHYLYLHGKLLDSFIVIFNINKYLSWLYVVFYQHDNNEEDNLINEINFIFRKTIYQSNHWDDAIIDYRETERPNFRQDANNDIVCQMKKKIEKNIKRVINFNEFFHIIDISKSGFIKPHVDSIRFCGQVISVLSLCSDSILRLRNTKDQSDYNDFMLKRKSLYILKFFWLFSI</sequence>
<dbReference type="PANTHER" id="PTHR21052:SF0">
    <property type="entry name" value="ALPHA-KETOGLUTARATE-DEPENDENT DIOXYGENASE ALKB HOMOLOG 7, MITOCHONDRIAL"/>
    <property type="match status" value="1"/>
</dbReference>
<proteinExistence type="predicted"/>
<dbReference type="InterPro" id="IPR032870">
    <property type="entry name" value="ALKBH7-like"/>
</dbReference>
<comment type="cofactor">
    <cofactor evidence="1">
        <name>Fe(2+)</name>
        <dbReference type="ChEBI" id="CHEBI:29033"/>
    </cofactor>
</comment>
<keyword evidence="4" id="KW-1185">Reference proteome</keyword>
<dbReference type="Proteomes" id="UP000078046">
    <property type="component" value="Unassembled WGS sequence"/>
</dbReference>
<feature type="domain" description="BHLH" evidence="2">
    <location>
        <begin position="99"/>
        <end position="149"/>
    </location>
</feature>
<evidence type="ECO:0000313" key="4">
    <source>
        <dbReference type="Proteomes" id="UP000078046"/>
    </source>
</evidence>
<comment type="caution">
    <text evidence="3">The sequence shown here is derived from an EMBL/GenBank/DDBJ whole genome shotgun (WGS) entry which is preliminary data.</text>
</comment>
<dbReference type="InterPro" id="IPR036638">
    <property type="entry name" value="HLH_DNA-bd_sf"/>
</dbReference>
<evidence type="ECO:0000259" key="2">
    <source>
        <dbReference type="PROSITE" id="PS50888"/>
    </source>
</evidence>
<dbReference type="OrthoDB" id="28127at2759"/>
<evidence type="ECO:0000256" key="1">
    <source>
        <dbReference type="ARBA" id="ARBA00001954"/>
    </source>
</evidence>
<evidence type="ECO:0000313" key="3">
    <source>
        <dbReference type="EMBL" id="OAF66018.1"/>
    </source>
</evidence>
<protein>
    <submittedName>
        <fullName evidence="3">Alkylated DNA repair protein alkB</fullName>
    </submittedName>
</protein>
<accession>A0A177AVH6</accession>
<dbReference type="Gene3D" id="2.60.120.590">
    <property type="entry name" value="Alpha-ketoglutarate-dependent dioxygenase AlkB-like"/>
    <property type="match status" value="1"/>
</dbReference>
<gene>
    <name evidence="3" type="ORF">A3Q56_06227</name>
</gene>
<dbReference type="GO" id="GO:0005759">
    <property type="term" value="C:mitochondrial matrix"/>
    <property type="evidence" value="ECO:0007669"/>
    <property type="project" value="TreeGrafter"/>
</dbReference>
<dbReference type="GO" id="GO:0006974">
    <property type="term" value="P:DNA damage response"/>
    <property type="evidence" value="ECO:0007669"/>
    <property type="project" value="InterPro"/>
</dbReference>
<dbReference type="SUPFAM" id="SSF51197">
    <property type="entry name" value="Clavaminate synthase-like"/>
    <property type="match status" value="1"/>
</dbReference>
<dbReference type="SMART" id="SM00353">
    <property type="entry name" value="HLH"/>
    <property type="match status" value="1"/>
</dbReference>
<dbReference type="Gene3D" id="4.10.280.10">
    <property type="entry name" value="Helix-loop-helix DNA-binding domain"/>
    <property type="match status" value="1"/>
</dbReference>
<dbReference type="InterPro" id="IPR037151">
    <property type="entry name" value="AlkB-like_sf"/>
</dbReference>
<reference evidence="3 4" key="1">
    <citation type="submission" date="2016-04" db="EMBL/GenBank/DDBJ databases">
        <title>The genome of Intoshia linei affirms orthonectids as highly simplified spiralians.</title>
        <authorList>
            <person name="Mikhailov K.V."/>
            <person name="Slusarev G.S."/>
            <person name="Nikitin M.A."/>
            <person name="Logacheva M.D."/>
            <person name="Penin A."/>
            <person name="Aleoshin V."/>
            <person name="Panchin Y.V."/>
        </authorList>
    </citation>
    <scope>NUCLEOTIDE SEQUENCE [LARGE SCALE GENOMIC DNA]</scope>
    <source>
        <strain evidence="3">Intl2013</strain>
        <tissue evidence="3">Whole animal</tissue>
    </source>
</reference>
<dbReference type="PANTHER" id="PTHR21052">
    <property type="entry name" value="SPERMATOGENESIS ASSOCIATED 11-RELATED"/>
    <property type="match status" value="1"/>
</dbReference>
<organism evidence="3 4">
    <name type="scientific">Intoshia linei</name>
    <dbReference type="NCBI Taxonomy" id="1819745"/>
    <lineage>
        <taxon>Eukaryota</taxon>
        <taxon>Metazoa</taxon>
        <taxon>Spiralia</taxon>
        <taxon>Lophotrochozoa</taxon>
        <taxon>Mesozoa</taxon>
        <taxon>Orthonectida</taxon>
        <taxon>Rhopaluridae</taxon>
        <taxon>Intoshia</taxon>
    </lineage>
</organism>